<keyword evidence="1" id="KW-0472">Membrane</keyword>
<dbReference type="SUPFAM" id="SSF57414">
    <property type="entry name" value="Hairpin loop containing domain-like"/>
    <property type="match status" value="10"/>
</dbReference>
<evidence type="ECO:0000313" key="4">
    <source>
        <dbReference type="Proteomes" id="UP000245119"/>
    </source>
</evidence>
<protein>
    <recommendedName>
        <fullName evidence="2">Apple domain-containing protein</fullName>
    </recommendedName>
</protein>
<proteinExistence type="predicted"/>
<feature type="domain" description="Apple" evidence="2">
    <location>
        <begin position="2325"/>
        <end position="2407"/>
    </location>
</feature>
<feature type="domain" description="Apple" evidence="2">
    <location>
        <begin position="1544"/>
        <end position="1626"/>
    </location>
</feature>
<keyword evidence="1" id="KW-1133">Transmembrane helix</keyword>
<keyword evidence="1" id="KW-0812">Transmembrane</keyword>
<name>A0A2T7NPP6_POMCA</name>
<sequence>MMATMKVWYDSPNQLVRIDFRDTVPGPPYYTSYTVSRIHDFTRGDIDVQLLNSSRSGAGIEMVSMKSPSQLFHLDSTYRYTGQSDWSYIADNEDDATLQAPLMLTVTDAEAKVYMIYSFFDFNDEYLTSQNFDISPCFSDNQRIDFVIDFNQTYYPYLATREWDFKEQVQLKLSSLLRISPLRLQDLQVTYNSDQTFLVATLLETVAPQLNFGEDGSTAPYHATKMVPDSDVVSCANVCYNSTSMLCNSFDLCDDKTCLLSTLHVPDGNATGQSGHCRHFSRLTNATYAEPPLERAYAIMKDLVYKGLLSIQIPVPGNESQNATYTAKGIRNDILRSKPPSDTEEGDLHKFTVSDNNMRMREPRLAITGLAVDDCASSCLSEQYFDCEAFSFCYDVGNCFLHDVWPVDHPELLDTSSSCDLYRRLYIDEFIEYPGQILESAADIVLKASSVEMCARQCFLGPGYPYSCRSFDFCPGTNDCLLRHVHMIDIEPSAVVINSTCTHFSKGDLHKFTVSDKNMRMREPRLAITGLAVDDCASSCLSEQYFDCEAFSFCYDVGNCFLHDVWPVDHPELLDTSSTCDLYRRLYIDEFIEYPGQIVEGAADIVLKASSVEMCARQCFLGPGYPYSCRSFDFCPGTNDCLLRHVHMIDIEPSAVVINSTCTHFSNEAREVDRAPTVTPQAPSSSASPVPPIRSPILSIQTLPRHSAFIAISDATDCPQKTVDEDSSNTGPRVGIAFGVLILGMIIGAVSVLLVHHSLPGIPELADAFHVWVEIRTEGSNRTELVEESVDNSSNRAVLRLLNNGRETKTIFLYDLNQTFVFRVHDWQPPSSSPQVPVRFMVQGNQALDPGSPSLFSRVYDFFGYEPQSVVDEEVFETTKGIVCRGKEATLLIPDLTGDYYHHYRQEAVDVLNNVIRGSEVWFDSKNKFSRMDYNLPDAGPISEVHDFSYGVRYLRDVSSGQCTPTSLEQEAIDSRLNTQAYLSNGSYVLTIKDPLNSFLVDSDFSYSGQLHLNPFRLEVTIPELGIDTIFNIYDYDNILTDLEVFDVASCFNSSARLDFRVRFAGSYIYNYDRHLTNSIRFDGHSTLASIMQVSLLRITRLRVEYDDSSIYLVASLLDRTPSLAQFTRLANTVIEQNDDSQFADIPSAAACSDLCVNNPEFLCQSFEFCPLDQKPCRLSRSHVSDGGVSVVTSRCDLYSTLSIHSIASDWSYIGDNEDDATVQAPLMLTVTDAEAKVYMIYNFFDFNDEYLTSQNFDISPCFSDNQRIDFVIDFNQTYYPYLATREWDFKEQVQLKLSSLLRISPLRLQDLQVAYNSDQTFLVATLLETVAPQLNFGEDGSTAPYHATKMVPDSDVVSCANVCYNSTSMLCNSFDLCDDKTCLLSTLHVPDGNATGQSGHCRHFSRLTNATYAEPPLERAYAIMKDLVYKGLLSIQIPVPGNESQNATYTAKGIRNDILRSKPPSDTEEGDLHKFTVSDKNMRMREPRLAITGLAVDDCASSCLSEQYFDCEAFSFCYDVGDCFLHDVWPVDHPELLDTSSTCDLYRRLYIDEFIEYPGQILEGAADIVLKASSVEMCARQCFLGPGYPYSCRSFDFCPGTNDCLLRHVHMIDIEPSAVVINSTCTHFSRNHLNDFDKMTNKVLPSLCCDVVYKDVSPLKCAALCLDDLTCQSFEYCTGECHFSSTTAKLNPSMTVSGTCDLYIMQDEAREVDRAPTVTPQAPSSSASPVPAIRSPILSIQTLPRHSALIAISDATDCPQKTVDEDSSNTGPRVGIAFGVLILGMIVGAVSVLLVHRYLIRRVVVTIGVCLGSSARGADVTCQPPNSTEYFNSLPSMPKFADGFHVWMEIKTERSNRTVFVEESMNKSGNIAVLRLLSNGVETKTIFLYDVQQTLVIMGTNCAVGTIISDPSLFVAGPQNAGGMTYLPTGLFANLSAPKVYAGRQEVRGIPCDRWHACVSTPHVNYTVDFYFTVHDWQTPSSNPQVPVRFMVQGQQALDPASPSLFSQVYDFFGYEPQSVVDEKVFETPKGIVCFGRKGPSISTTLITSGFYHYRQESVDIVNNIVRGSEVWYDSTTKFVRVDYNSPNGGPMSEVHDFNFGTRYLINVSSGQCTQTRLEVNNIDSMLNAQAYLVNDSYVLTLKDPLSFFFLNSSFIYSGQRKTRDVLCEVFTSQRPNFDYFNNGSAYTATVEAYFVSALWSDVSSRTYEMVDEPFTPFRVELTIPTLDIDTIFNIYDYDDNQPDREVFDVAGCFNSSARLDFRIRLVGESVYYIYNGHTGHLVEAQMQDLLANLMQVNRLRVMRVRLEYDTHYIFVQASLLDRTPSLVQFTRLPNSVIEQSDDFQYPDIPSAAACSEMCMLSPGFRCMSFEYCPDGWMPCRLSRRHVSDGESTVSSSRCDLYSRTVDTQNTAEEPTIGEAYSNLLEKLESQNFYIYISMSDISVWYDSPNELVRIDFHDLVPGPPYYTPYTVSRIHDFTRGITYDIDTHQGNCTVSPIQNFGDIDVQLLNSSRSRAGIEMVSMKSPSQLFHLDNTYRYTGQKTVRGILCDVFESARADFHFGETDGRVQHSIFQYFFIASDWSYIADSEDVATKQAPVMLTVADAEAKIYMIYNFFDFNDEYLTSQNFDISPCFSDDQKIDFVIDFNQTYHPYLDTHEYDFREQAQSKLSSLIRMSPLRLQDLQVTYQSSQTFLVATLLGTAAPQFYFGEDGSTAPYHATKMVPDSDVVSCANVCYNSTSMLCNSFDLCDDKTCLLSTLHVPDGNATGQSGHCRHFSRLTNATYAEPPVEMAYAIMKDLVYKGLLSIQIPVPGNGSQNVIYTAKGIRNDILRSKPPSDTEEADLHGFTHAGYNIKTAQSRWAITGIAVDDCASACLSEQFFDCDAFDYCYNTGDCFLFDSWVVDHADFDNSSTCDLFRPDVVLKTSSVEMCAKQCYQGLGYNVSCRSFDFCAITSDCLLRHVHMLDIEPSAVINSSTCIHYSRNYLYDFDKMTNKMLPGHDDVVYKDVSPAKCAGLCLDDLNCQSFEFCAGECHLSSASAKLNPNVTVSGTCDLYVMQDEAKKVDRASSITSQAPSSSASPVPAIRSPILSIQPLPRHSALTAINDTTGCTQKNVDGDSDNTGPRVGIAFGVLILGMIIGAVSVLLVHRYLNRRLGTDTIELHSGSH</sequence>
<reference evidence="3 4" key="1">
    <citation type="submission" date="2018-04" db="EMBL/GenBank/DDBJ databases">
        <title>The genome of golden apple snail Pomacea canaliculata provides insight into stress tolerance and invasive adaptation.</title>
        <authorList>
            <person name="Liu C."/>
            <person name="Liu B."/>
            <person name="Ren Y."/>
            <person name="Zhang Y."/>
            <person name="Wang H."/>
            <person name="Li S."/>
            <person name="Jiang F."/>
            <person name="Yin L."/>
            <person name="Zhang G."/>
            <person name="Qian W."/>
            <person name="Fan W."/>
        </authorList>
    </citation>
    <scope>NUCLEOTIDE SEQUENCE [LARGE SCALE GENOMIC DNA]</scope>
    <source>
        <strain evidence="3">SZHN2017</strain>
        <tissue evidence="3">Muscle</tissue>
    </source>
</reference>
<dbReference type="Pfam" id="PF00024">
    <property type="entry name" value="PAN_1"/>
    <property type="match status" value="6"/>
</dbReference>
<feature type="domain" description="Apple" evidence="2">
    <location>
        <begin position="1630"/>
        <end position="1708"/>
    </location>
</feature>
<organism evidence="3 4">
    <name type="scientific">Pomacea canaliculata</name>
    <name type="common">Golden apple snail</name>
    <dbReference type="NCBI Taxonomy" id="400727"/>
    <lineage>
        <taxon>Eukaryota</taxon>
        <taxon>Metazoa</taxon>
        <taxon>Spiralia</taxon>
        <taxon>Lophotrochozoa</taxon>
        <taxon>Mollusca</taxon>
        <taxon>Gastropoda</taxon>
        <taxon>Caenogastropoda</taxon>
        <taxon>Architaenioglossa</taxon>
        <taxon>Ampullarioidea</taxon>
        <taxon>Ampullariidae</taxon>
        <taxon>Pomacea</taxon>
    </lineage>
</organism>
<dbReference type="SMART" id="SM00473">
    <property type="entry name" value="PAN_AP"/>
    <property type="match status" value="12"/>
</dbReference>
<dbReference type="InterPro" id="IPR058831">
    <property type="entry name" value="LolA-like_dom_2nd"/>
</dbReference>
<dbReference type="PANTHER" id="PTHR36902:SF1">
    <property type="entry name" value="ENRICHED IN SURFACE-LABELED PROTEOME PROTEIN 9"/>
    <property type="match status" value="1"/>
</dbReference>
<dbReference type="InterPro" id="IPR003609">
    <property type="entry name" value="Pan_app"/>
</dbReference>
<dbReference type="Proteomes" id="UP000245119">
    <property type="component" value="Linkage Group LG10"/>
</dbReference>
<evidence type="ECO:0000256" key="1">
    <source>
        <dbReference type="SAM" id="Phobius"/>
    </source>
</evidence>
<feature type="domain" description="Apple" evidence="2">
    <location>
        <begin position="2979"/>
        <end position="3060"/>
    </location>
</feature>
<accession>A0A2T7NPP6</accession>
<evidence type="ECO:0000313" key="3">
    <source>
        <dbReference type="EMBL" id="PVD23144.1"/>
    </source>
</evidence>
<dbReference type="Gene3D" id="3.50.4.10">
    <property type="entry name" value="Hepatocyte Growth Factor"/>
    <property type="match status" value="12"/>
</dbReference>
<comment type="caution">
    <text evidence="3">The sequence shown here is derived from an EMBL/GenBank/DDBJ whole genome shotgun (WGS) entry which is preliminary data.</text>
</comment>
<keyword evidence="4" id="KW-1185">Reference proteome</keyword>
<feature type="transmembrane region" description="Helical" evidence="1">
    <location>
        <begin position="3127"/>
        <end position="3148"/>
    </location>
</feature>
<dbReference type="PROSITE" id="PS50948">
    <property type="entry name" value="PAN"/>
    <property type="match status" value="8"/>
</dbReference>
<feature type="domain" description="Apple" evidence="2">
    <location>
        <begin position="419"/>
        <end position="501"/>
    </location>
</feature>
<gene>
    <name evidence="3" type="ORF">C0Q70_16407</name>
</gene>
<feature type="domain" description="Apple" evidence="2">
    <location>
        <begin position="580"/>
        <end position="669"/>
    </location>
</feature>
<dbReference type="PANTHER" id="PTHR36902">
    <property type="entry name" value="ENRICHED IN SURFACE-LABELED PROTEOME PROTEIN 9"/>
    <property type="match status" value="1"/>
</dbReference>
<dbReference type="Pfam" id="PF25898">
    <property type="entry name" value="LolA_2nd_metazoa"/>
    <property type="match status" value="4"/>
</dbReference>
<dbReference type="OrthoDB" id="5983572at2759"/>
<feature type="transmembrane region" description="Helical" evidence="1">
    <location>
        <begin position="1775"/>
        <end position="1796"/>
    </location>
</feature>
<evidence type="ECO:0000259" key="2">
    <source>
        <dbReference type="PROSITE" id="PS50948"/>
    </source>
</evidence>
<feature type="domain" description="Apple" evidence="2">
    <location>
        <begin position="1121"/>
        <end position="1196"/>
    </location>
</feature>
<feature type="domain" description="Apple" evidence="2">
    <location>
        <begin position="2840"/>
        <end position="2922"/>
    </location>
</feature>
<dbReference type="EMBL" id="PZQS01000010">
    <property type="protein sequence ID" value="PVD23144.1"/>
    <property type="molecule type" value="Genomic_DNA"/>
</dbReference>
<dbReference type="CDD" id="cd01099">
    <property type="entry name" value="PAN_AP_HGF"/>
    <property type="match status" value="3"/>
</dbReference>